<organism evidence="2 3">
    <name type="scientific">Pseudonocardia broussonetiae</name>
    <dbReference type="NCBI Taxonomy" id="2736640"/>
    <lineage>
        <taxon>Bacteria</taxon>
        <taxon>Bacillati</taxon>
        <taxon>Actinomycetota</taxon>
        <taxon>Actinomycetes</taxon>
        <taxon>Pseudonocardiales</taxon>
        <taxon>Pseudonocardiaceae</taxon>
        <taxon>Pseudonocardia</taxon>
    </lineage>
</organism>
<dbReference type="KEGG" id="pbro:HOP40_16200"/>
<keyword evidence="3" id="KW-1185">Reference proteome</keyword>
<gene>
    <name evidence="2" type="ORF">HOP40_16200</name>
</gene>
<dbReference type="AlphaFoldDB" id="A0A6M6JJF5"/>
<protein>
    <submittedName>
        <fullName evidence="2">Class I SAM-dependent methyltransferase</fullName>
    </submittedName>
</protein>
<sequence length="271" mass="28877">MTTTTTPDLSAIGTKHRALWASGDYPAVAADLIPDLGPTLVEAAGVAAGQRVLDIGAGTGNAAIPAALTGADVVASDLTPELLAAGERIAAERGARLQWVEADAHALPFETGEFDTVLSCVGIMFAPFHDRSSAELLRVCRPGGTIGLLSWTPEGFVGRLFATMKPFAPAPPPGASPAPLWGSEDHLRTLFGDGVRELRAERRTTTFAVSDSPEAFREWWKQNYGPTIAVYRSLDAERAAELDASFLRMLEETRSDGTWEAEFLLVTAVRA</sequence>
<evidence type="ECO:0000313" key="2">
    <source>
        <dbReference type="EMBL" id="QJY47160.1"/>
    </source>
</evidence>
<dbReference type="Gene3D" id="3.40.50.150">
    <property type="entry name" value="Vaccinia Virus protein VP39"/>
    <property type="match status" value="1"/>
</dbReference>
<keyword evidence="2" id="KW-0489">Methyltransferase</keyword>
<dbReference type="SUPFAM" id="SSF53335">
    <property type="entry name" value="S-adenosyl-L-methionine-dependent methyltransferases"/>
    <property type="match status" value="1"/>
</dbReference>
<dbReference type="Proteomes" id="UP000505377">
    <property type="component" value="Chromosome"/>
</dbReference>
<keyword evidence="2" id="KW-0808">Transferase</keyword>
<dbReference type="GO" id="GO:0008168">
    <property type="term" value="F:methyltransferase activity"/>
    <property type="evidence" value="ECO:0007669"/>
    <property type="project" value="UniProtKB-KW"/>
</dbReference>
<dbReference type="RefSeq" id="WP_172159449.1">
    <property type="nucleotide sequence ID" value="NZ_CP053564.1"/>
</dbReference>
<evidence type="ECO:0000313" key="3">
    <source>
        <dbReference type="Proteomes" id="UP000505377"/>
    </source>
</evidence>
<accession>A0A6M6JJF5</accession>
<dbReference type="InterPro" id="IPR041698">
    <property type="entry name" value="Methyltransf_25"/>
</dbReference>
<dbReference type="GO" id="GO:0032259">
    <property type="term" value="P:methylation"/>
    <property type="evidence" value="ECO:0007669"/>
    <property type="project" value="UniProtKB-KW"/>
</dbReference>
<dbReference type="EMBL" id="CP053564">
    <property type="protein sequence ID" value="QJY47160.1"/>
    <property type="molecule type" value="Genomic_DNA"/>
</dbReference>
<feature type="domain" description="Methyltransferase" evidence="1">
    <location>
        <begin position="52"/>
        <end position="144"/>
    </location>
</feature>
<name>A0A6M6JJF5_9PSEU</name>
<proteinExistence type="predicted"/>
<evidence type="ECO:0000259" key="1">
    <source>
        <dbReference type="Pfam" id="PF13649"/>
    </source>
</evidence>
<dbReference type="Pfam" id="PF13649">
    <property type="entry name" value="Methyltransf_25"/>
    <property type="match status" value="1"/>
</dbReference>
<reference evidence="2 3" key="1">
    <citation type="submission" date="2020-05" db="EMBL/GenBank/DDBJ databases">
        <authorList>
            <person name="Mo P."/>
        </authorList>
    </citation>
    <scope>NUCLEOTIDE SEQUENCE [LARGE SCALE GENOMIC DNA]</scope>
    <source>
        <strain evidence="2 3">Gen01</strain>
    </source>
</reference>
<dbReference type="InterPro" id="IPR029063">
    <property type="entry name" value="SAM-dependent_MTases_sf"/>
</dbReference>
<dbReference type="PANTHER" id="PTHR43591">
    <property type="entry name" value="METHYLTRANSFERASE"/>
    <property type="match status" value="1"/>
</dbReference>
<dbReference type="PANTHER" id="PTHR43591:SF24">
    <property type="entry name" value="2-METHOXY-6-POLYPRENYL-1,4-BENZOQUINOL METHYLASE, MITOCHONDRIAL"/>
    <property type="match status" value="1"/>
</dbReference>
<dbReference type="CDD" id="cd02440">
    <property type="entry name" value="AdoMet_MTases"/>
    <property type="match status" value="1"/>
</dbReference>